<reference evidence="15 16" key="1">
    <citation type="submission" date="2017-09" db="EMBL/GenBank/DDBJ databases">
        <title>Large-scale bioinformatics analysis of Bacillus genomes uncovers conserved roles of natural products in bacterial physiology.</title>
        <authorList>
            <consortium name="Agbiome Team Llc"/>
            <person name="Bleich R.M."/>
            <person name="Kirk G.J."/>
            <person name="Santa Maria K.C."/>
            <person name="Allen S.E."/>
            <person name="Farag S."/>
            <person name="Shank E.A."/>
            <person name="Bowers A."/>
        </authorList>
    </citation>
    <scope>NUCLEOTIDE SEQUENCE [LARGE SCALE GENOMIC DNA]</scope>
    <source>
        <strain evidence="15 16">AFS027647</strain>
    </source>
</reference>
<gene>
    <name evidence="15" type="ORF">CN553_07200</name>
</gene>
<evidence type="ECO:0000256" key="6">
    <source>
        <dbReference type="ARBA" id="ARBA00022630"/>
    </source>
</evidence>
<evidence type="ECO:0000256" key="7">
    <source>
        <dbReference type="ARBA" id="ARBA00022827"/>
    </source>
</evidence>
<evidence type="ECO:0000256" key="13">
    <source>
        <dbReference type="ARBA" id="ARBA00032738"/>
    </source>
</evidence>
<evidence type="ECO:0000313" key="16">
    <source>
        <dbReference type="Proteomes" id="UP000220691"/>
    </source>
</evidence>
<dbReference type="PRINTS" id="PR00368">
    <property type="entry name" value="FADPNR"/>
</dbReference>
<evidence type="ECO:0000256" key="8">
    <source>
        <dbReference type="ARBA" id="ARBA00022857"/>
    </source>
</evidence>
<dbReference type="EC" id="1.14.13.59" evidence="4"/>
<comment type="similarity">
    <text evidence="3">Belongs to the lysine N(6)-hydroxylase/L-ornithine N(5)-oxygenase family.</text>
</comment>
<proteinExistence type="inferred from homology"/>
<dbReference type="PANTHER" id="PTHR42802:SF1">
    <property type="entry name" value="L-ORNITHINE N(5)-MONOOXYGENASE"/>
    <property type="match status" value="1"/>
</dbReference>
<accession>A0A9X6UEB9</accession>
<dbReference type="InterPro" id="IPR036188">
    <property type="entry name" value="FAD/NAD-bd_sf"/>
</dbReference>
<name>A0A9X6UEB9_BACCE</name>
<comment type="caution">
    <text evidence="15">The sequence shown here is derived from an EMBL/GenBank/DDBJ whole genome shotgun (WGS) entry which is preliminary data.</text>
</comment>
<dbReference type="Proteomes" id="UP000220691">
    <property type="component" value="Unassembled WGS sequence"/>
</dbReference>
<keyword evidence="9" id="KW-0560">Oxidoreductase</keyword>
<dbReference type="AlphaFoldDB" id="A0A9X6UEB9"/>
<organism evidence="15 16">
    <name type="scientific">Bacillus cereus</name>
    <dbReference type="NCBI Taxonomy" id="1396"/>
    <lineage>
        <taxon>Bacteria</taxon>
        <taxon>Bacillati</taxon>
        <taxon>Bacillota</taxon>
        <taxon>Bacilli</taxon>
        <taxon>Bacillales</taxon>
        <taxon>Bacillaceae</taxon>
        <taxon>Bacillus</taxon>
        <taxon>Bacillus cereus group</taxon>
    </lineage>
</organism>
<evidence type="ECO:0000256" key="14">
    <source>
        <dbReference type="ARBA" id="ARBA00048407"/>
    </source>
</evidence>
<dbReference type="InterPro" id="IPR025700">
    <property type="entry name" value="Lys/Orn_oxygenase"/>
</dbReference>
<evidence type="ECO:0000256" key="11">
    <source>
        <dbReference type="ARBA" id="ARBA00031158"/>
    </source>
</evidence>
<evidence type="ECO:0000313" key="15">
    <source>
        <dbReference type="EMBL" id="PEO00323.1"/>
    </source>
</evidence>
<keyword evidence="7" id="KW-0274">FAD</keyword>
<keyword evidence="8" id="KW-0521">NADP</keyword>
<dbReference type="GO" id="GO:0047091">
    <property type="term" value="F:L-lysine 6-monooxygenase (NADPH) activity"/>
    <property type="evidence" value="ECO:0007669"/>
    <property type="project" value="UniProtKB-EC"/>
</dbReference>
<evidence type="ECO:0000256" key="12">
    <source>
        <dbReference type="ARBA" id="ARBA00032493"/>
    </source>
</evidence>
<comment type="pathway">
    <text evidence="2">Siderophore biosynthesis.</text>
</comment>
<keyword evidence="6" id="KW-0285">Flavoprotein</keyword>
<evidence type="ECO:0000256" key="10">
    <source>
        <dbReference type="ARBA" id="ARBA00029939"/>
    </source>
</evidence>
<sequence length="454" mass="52656">MRHYHKNMLFKIKDEFGGRCMCIQKVYDVIGIGLGPSNLALAIAIHEHQEDMEALFLEKKEHFDWHPNMMIPGSDLQVSFLKDLVTTRNPTSPFTFLNYLKQKQRLHEFINLREFYPSRREFADYYSWIVGQLEPFIRYNYEVTNIEVIPYDGVNILKIETKNNRTGEIQDYLTKNLVVATGGIPAVPPGIQVEEGSVFHSHEFMHTIKTYYPHTHHTYRFLIVGSGQSAAEIFSYLGTEYPNATVTSTMRKYNFQPIDDSAFTNQLYYPEAIDFFYELPLHKKEQLLHSYQHTNYAVVDADLIHHIYHMMYAEKVNGSERLRILGNMTLQQVTHHTEGFLQASFQHTLEDKQVVLETDAIILATGYRKPKYPALFRHIKDYFVVDTAGNYQVELDYQIRTNDTLQANIYLQGMCEDTHGFSDPNLSNLPQRSFAILQSILVSTARSVPTSHTL</sequence>
<keyword evidence="15" id="KW-0503">Monooxygenase</keyword>
<evidence type="ECO:0000256" key="9">
    <source>
        <dbReference type="ARBA" id="ARBA00023002"/>
    </source>
</evidence>
<evidence type="ECO:0000256" key="1">
    <source>
        <dbReference type="ARBA" id="ARBA00001974"/>
    </source>
</evidence>
<dbReference type="SUPFAM" id="SSF51905">
    <property type="entry name" value="FAD/NAD(P)-binding domain"/>
    <property type="match status" value="1"/>
</dbReference>
<protein>
    <recommendedName>
        <fullName evidence="5">L-lysine N6-monooxygenase MbtG</fullName>
        <ecNumber evidence="4">1.14.13.59</ecNumber>
    </recommendedName>
    <alternativeName>
        <fullName evidence="13">Lysine 6-N-hydroxylase</fullName>
    </alternativeName>
    <alternativeName>
        <fullName evidence="12">Lysine N6-hydroxylase</fullName>
    </alternativeName>
    <alternativeName>
        <fullName evidence="10">Lysine-N-oxygenase</fullName>
    </alternativeName>
    <alternativeName>
        <fullName evidence="11">Mycobactin synthase protein G</fullName>
    </alternativeName>
</protein>
<evidence type="ECO:0000256" key="4">
    <source>
        <dbReference type="ARBA" id="ARBA00013076"/>
    </source>
</evidence>
<evidence type="ECO:0000256" key="2">
    <source>
        <dbReference type="ARBA" id="ARBA00004924"/>
    </source>
</evidence>
<dbReference type="Gene3D" id="3.50.50.60">
    <property type="entry name" value="FAD/NAD(P)-binding domain"/>
    <property type="match status" value="1"/>
</dbReference>
<evidence type="ECO:0000256" key="5">
    <source>
        <dbReference type="ARBA" id="ARBA00016406"/>
    </source>
</evidence>
<dbReference type="Pfam" id="PF13434">
    <property type="entry name" value="Lys_Orn_oxgnase"/>
    <property type="match status" value="1"/>
</dbReference>
<dbReference type="PANTHER" id="PTHR42802">
    <property type="entry name" value="MONOOXYGENASE"/>
    <property type="match status" value="1"/>
</dbReference>
<comment type="catalytic activity">
    <reaction evidence="14">
        <text>L-lysine + NADPH + O2 = N(6)-hydroxy-L-lysine + NADP(+) + H2O</text>
        <dbReference type="Rhea" id="RHEA:23228"/>
        <dbReference type="ChEBI" id="CHEBI:15377"/>
        <dbReference type="ChEBI" id="CHEBI:15379"/>
        <dbReference type="ChEBI" id="CHEBI:32551"/>
        <dbReference type="ChEBI" id="CHEBI:57783"/>
        <dbReference type="ChEBI" id="CHEBI:57820"/>
        <dbReference type="ChEBI" id="CHEBI:58349"/>
        <dbReference type="EC" id="1.14.13.59"/>
    </reaction>
</comment>
<dbReference type="GO" id="GO:0006879">
    <property type="term" value="P:intracellular iron ion homeostasis"/>
    <property type="evidence" value="ECO:0007669"/>
    <property type="project" value="TreeGrafter"/>
</dbReference>
<dbReference type="EMBL" id="NUAN01000041">
    <property type="protein sequence ID" value="PEO00323.1"/>
    <property type="molecule type" value="Genomic_DNA"/>
</dbReference>
<comment type="cofactor">
    <cofactor evidence="1">
        <name>FAD</name>
        <dbReference type="ChEBI" id="CHEBI:57692"/>
    </cofactor>
</comment>
<evidence type="ECO:0000256" key="3">
    <source>
        <dbReference type="ARBA" id="ARBA00007588"/>
    </source>
</evidence>